<dbReference type="SUPFAM" id="SSF54373">
    <property type="entry name" value="FAD-linked reductases, C-terminal domain"/>
    <property type="match status" value="1"/>
</dbReference>
<dbReference type="InterPro" id="IPR036188">
    <property type="entry name" value="FAD/NAD-bd_sf"/>
</dbReference>
<dbReference type="EMBL" id="FJVC01000667">
    <property type="protein sequence ID" value="CZT53012.1"/>
    <property type="molecule type" value="Genomic_DNA"/>
</dbReference>
<dbReference type="AlphaFoldDB" id="A0A1E1MVB0"/>
<feature type="domain" description="Phenol hydroxylase-like C-terminal dimerisation" evidence="6">
    <location>
        <begin position="475"/>
        <end position="651"/>
    </location>
</feature>
<dbReference type="Pfam" id="PF07976">
    <property type="entry name" value="Phe_hydrox_dim"/>
    <property type="match status" value="1"/>
</dbReference>
<dbReference type="InterPro" id="IPR002938">
    <property type="entry name" value="FAD-bd"/>
</dbReference>
<evidence type="ECO:0000256" key="2">
    <source>
        <dbReference type="ARBA" id="ARBA00022630"/>
    </source>
</evidence>
<keyword evidence="3" id="KW-0274">FAD</keyword>
<dbReference type="PRINTS" id="PR00420">
    <property type="entry name" value="RNGMNOXGNASE"/>
</dbReference>
<comment type="similarity">
    <text evidence="1">Belongs to the PheA/TfdB FAD monooxygenase family.</text>
</comment>
<protein>
    <submittedName>
        <fullName evidence="7">Probable phenol monooxygenase</fullName>
    </submittedName>
</protein>
<dbReference type="SUPFAM" id="SSF51905">
    <property type="entry name" value="FAD/NAD(P)-binding domain"/>
    <property type="match status" value="1"/>
</dbReference>
<dbReference type="Proteomes" id="UP000177625">
    <property type="component" value="Unassembled WGS sequence"/>
</dbReference>
<evidence type="ECO:0000313" key="7">
    <source>
        <dbReference type="EMBL" id="CZT53012.1"/>
    </source>
</evidence>
<keyword evidence="8" id="KW-1185">Reference proteome</keyword>
<evidence type="ECO:0000259" key="5">
    <source>
        <dbReference type="Pfam" id="PF01494"/>
    </source>
</evidence>
<dbReference type="InterPro" id="IPR012941">
    <property type="entry name" value="Phe_hydrox_C_dim_dom"/>
</dbReference>
<keyword evidence="4" id="KW-0560">Oxidoreductase</keyword>
<dbReference type="Gene3D" id="3.40.30.20">
    <property type="match status" value="1"/>
</dbReference>
<dbReference type="InterPro" id="IPR050641">
    <property type="entry name" value="RIFMO-like"/>
</dbReference>
<reference evidence="8" key="1">
    <citation type="submission" date="2016-03" db="EMBL/GenBank/DDBJ databases">
        <authorList>
            <person name="Guldener U."/>
        </authorList>
    </citation>
    <scope>NUCLEOTIDE SEQUENCE [LARGE SCALE GENOMIC DNA]</scope>
</reference>
<accession>A0A1E1MVB0</accession>
<evidence type="ECO:0000259" key="6">
    <source>
        <dbReference type="Pfam" id="PF07976"/>
    </source>
</evidence>
<dbReference type="InterPro" id="IPR036249">
    <property type="entry name" value="Thioredoxin-like_sf"/>
</dbReference>
<dbReference type="PANTHER" id="PTHR43004">
    <property type="entry name" value="TRK SYSTEM POTASSIUM UPTAKE PROTEIN"/>
    <property type="match status" value="1"/>
</dbReference>
<feature type="domain" description="FAD-binding" evidence="5">
    <location>
        <begin position="40"/>
        <end position="433"/>
    </location>
</feature>
<dbReference type="SUPFAM" id="SSF52833">
    <property type="entry name" value="Thioredoxin-like"/>
    <property type="match status" value="1"/>
</dbReference>
<keyword evidence="2" id="KW-0285">Flavoprotein</keyword>
<dbReference type="GO" id="GO:0016709">
    <property type="term" value="F:oxidoreductase activity, acting on paired donors, with incorporation or reduction of molecular oxygen, NAD(P)H as one donor, and incorporation of one atom of oxygen"/>
    <property type="evidence" value="ECO:0007669"/>
    <property type="project" value="UniProtKB-ARBA"/>
</dbReference>
<dbReference type="CDD" id="cd02979">
    <property type="entry name" value="PHOX_C"/>
    <property type="match status" value="1"/>
</dbReference>
<evidence type="ECO:0000256" key="1">
    <source>
        <dbReference type="ARBA" id="ARBA00007801"/>
    </source>
</evidence>
<dbReference type="Gene3D" id="3.30.9.10">
    <property type="entry name" value="D-Amino Acid Oxidase, subunit A, domain 2"/>
    <property type="match status" value="1"/>
</dbReference>
<name>A0A1E1MVB0_RHYSE</name>
<dbReference type="InterPro" id="IPR038220">
    <property type="entry name" value="PHOX_C_sf"/>
</dbReference>
<dbReference type="Gene3D" id="3.50.50.60">
    <property type="entry name" value="FAD/NAD(P)-binding domain"/>
    <property type="match status" value="1"/>
</dbReference>
<gene>
    <name evidence="7" type="ORF">RSE6_14443</name>
</gene>
<evidence type="ECO:0000256" key="3">
    <source>
        <dbReference type="ARBA" id="ARBA00022827"/>
    </source>
</evidence>
<keyword evidence="7" id="KW-0503">Monooxygenase</keyword>
<evidence type="ECO:0000256" key="4">
    <source>
        <dbReference type="ARBA" id="ARBA00023002"/>
    </source>
</evidence>
<dbReference type="GO" id="GO:0071949">
    <property type="term" value="F:FAD binding"/>
    <property type="evidence" value="ECO:0007669"/>
    <property type="project" value="InterPro"/>
</dbReference>
<proteinExistence type="inferred from homology"/>
<dbReference type="PANTHER" id="PTHR43004:SF15">
    <property type="entry name" value="MONOOXYGENASE, PUTATIVE (AFU_ORTHOLOGUE AFUA_6G03030)-RELATED"/>
    <property type="match status" value="1"/>
</dbReference>
<organism evidence="7 8">
    <name type="scientific">Rhynchosporium secalis</name>
    <name type="common">Barley scald fungus</name>
    <dbReference type="NCBI Taxonomy" id="38038"/>
    <lineage>
        <taxon>Eukaryota</taxon>
        <taxon>Fungi</taxon>
        <taxon>Dikarya</taxon>
        <taxon>Ascomycota</taxon>
        <taxon>Pezizomycotina</taxon>
        <taxon>Leotiomycetes</taxon>
        <taxon>Helotiales</taxon>
        <taxon>Ploettnerulaceae</taxon>
        <taxon>Rhynchosporium</taxon>
    </lineage>
</organism>
<dbReference type="Pfam" id="PF01494">
    <property type="entry name" value="FAD_binding_3"/>
    <property type="match status" value="1"/>
</dbReference>
<evidence type="ECO:0000313" key="8">
    <source>
        <dbReference type="Proteomes" id="UP000177625"/>
    </source>
</evidence>
<sequence length="665" mass="73346">MPVFTEYSTTSRDLRVLPSFAAPLPRLTPSYEPVGDDEKYEVLIAGAGPAGLFLEVLLARYGLPDKSLLCIDSKPTALKSGQADGLQPRTLEVLRSLGLADEILTEGCQMWEVAFWNPAQDDNGSIERTSIVPDVAVASRFPHEVTLHQGRIERILEDDLRRYSARGVQRSTRLTKVVLDEAGDAEFPVLMEMEGTEGKRNVRTKHLVGADGAHSLVRRSMDFKLEGETSDFIWGVIDFVADTDFPDIRRRSAIHSNNGSVMVIPRERIATGEYLTRLYVHVQDEIKPDGDIAEEEGVKGASKAEAKARRDKITMESILAQAQEVFKPYYIKPRRADAVDWWAAYQIGQRVSENFVKQDSKGVNRVFIVGDACHTHSPKAGQGMNVSMMDSYNLSWKLMHSLNGLSPNSQSRNTVLDTFETERLTIAKELIAFDKEFSSMFSGKIGTEGTEGLTHEQFLKVFSTGNGFTSGCGIEYPGNSLVQINTPEGLVMGSDHLSGVLKPGRRLLNVKVKRHADGCRRDLQDDFPSTGRYRILLLTATDLLTPSSDSCTTLSLLPPLIHIFPPSLIELVVLHALPSNTFVWRDIPAAVKDEAEMRFYNATELEDAYAVYGVDRKKGAMLVVRPDGYVGCVVDLKTGLGGVEQYLRGVLRVVCEGNGGGSGSV</sequence>